<accession>A0ABV9W3W9</accession>
<dbReference type="RefSeq" id="WP_380119581.1">
    <property type="nucleotide sequence ID" value="NZ_JBHSIU010000041.1"/>
</dbReference>
<dbReference type="GO" id="GO:0004519">
    <property type="term" value="F:endonuclease activity"/>
    <property type="evidence" value="ECO:0007669"/>
    <property type="project" value="UniProtKB-KW"/>
</dbReference>
<feature type="transmembrane region" description="Helical" evidence="1">
    <location>
        <begin position="182"/>
        <end position="200"/>
    </location>
</feature>
<evidence type="ECO:0000313" key="2">
    <source>
        <dbReference type="EMBL" id="MFC5001952.1"/>
    </source>
</evidence>
<dbReference type="EMBL" id="JBHSIU010000041">
    <property type="protein sequence ID" value="MFC5001952.1"/>
    <property type="molecule type" value="Genomic_DNA"/>
</dbReference>
<evidence type="ECO:0000313" key="3">
    <source>
        <dbReference type="Proteomes" id="UP001595912"/>
    </source>
</evidence>
<organism evidence="2 3">
    <name type="scientific">Dactylosporangium cerinum</name>
    <dbReference type="NCBI Taxonomy" id="1434730"/>
    <lineage>
        <taxon>Bacteria</taxon>
        <taxon>Bacillati</taxon>
        <taxon>Actinomycetota</taxon>
        <taxon>Actinomycetes</taxon>
        <taxon>Micromonosporales</taxon>
        <taxon>Micromonosporaceae</taxon>
        <taxon>Dactylosporangium</taxon>
    </lineage>
</organism>
<keyword evidence="1" id="KW-0472">Membrane</keyword>
<reference evidence="3" key="1">
    <citation type="journal article" date="2019" name="Int. J. Syst. Evol. Microbiol.">
        <title>The Global Catalogue of Microorganisms (GCM) 10K type strain sequencing project: providing services to taxonomists for standard genome sequencing and annotation.</title>
        <authorList>
            <consortium name="The Broad Institute Genomics Platform"/>
            <consortium name="The Broad Institute Genome Sequencing Center for Infectious Disease"/>
            <person name="Wu L."/>
            <person name="Ma J."/>
        </authorList>
    </citation>
    <scope>NUCLEOTIDE SEQUENCE [LARGE SCALE GENOMIC DNA]</scope>
    <source>
        <strain evidence="3">CGMCC 4.7152</strain>
    </source>
</reference>
<keyword evidence="2" id="KW-0255">Endonuclease</keyword>
<dbReference type="Proteomes" id="UP001595912">
    <property type="component" value="Unassembled WGS sequence"/>
</dbReference>
<protein>
    <submittedName>
        <fullName evidence="2">HNH endonuclease</fullName>
    </submittedName>
</protein>
<keyword evidence="1" id="KW-1133">Transmembrane helix</keyword>
<keyword evidence="2" id="KW-0378">Hydrolase</keyword>
<keyword evidence="1" id="KW-0812">Transmembrane</keyword>
<name>A0ABV9W3W9_9ACTN</name>
<proteinExistence type="predicted"/>
<keyword evidence="2" id="KW-0540">Nuclease</keyword>
<sequence length="325" mass="36041">MEKRLRWFDEGAPLLRAAADRLGFGAALPAGEDWYACPLCLVAWPRSAVTTRLLTEEHVPPHALGGRGLLLTCAECNNTAGTALDAHAVRRRHVEDFAAGRATGHTLPVTVHADGIPLRGTIQWTDDGSLQIFGVPQRNHPGQQAAHLRTLDEYADQADPNPDVAFTIQGDRYDANRDRLSWVRAAYLAAFAALGWHYIFRPIMNPYRAQFREPDRAIAPIQVLRDRTAPADQRRILFVEEPDDLRGVAVAFGQRLILLPGVDRPQTCHQLHDALTARSTGAEPRADLNGKEVPWPRWPVYLLDRHLPERPGRSHGSPASTPTSC</sequence>
<keyword evidence="3" id="KW-1185">Reference proteome</keyword>
<comment type="caution">
    <text evidence="2">The sequence shown here is derived from an EMBL/GenBank/DDBJ whole genome shotgun (WGS) entry which is preliminary data.</text>
</comment>
<evidence type="ECO:0000256" key="1">
    <source>
        <dbReference type="SAM" id="Phobius"/>
    </source>
</evidence>
<gene>
    <name evidence="2" type="ORF">ACFPIJ_29475</name>
</gene>